<dbReference type="RefSeq" id="XP_034239317.1">
    <property type="nucleotide sequence ID" value="XM_034383426.1"/>
</dbReference>
<sequence>MRVLIFVALAVVVLACSFAGQAEARPSLDESTRLHRRSPNNLIAAELKQLRKGRVPVETLKVKRDAPFLHPETPEQALLLGRVGREVRPAFVDAMLSMKV</sequence>
<dbReference type="PROSITE" id="PS51257">
    <property type="entry name" value="PROKAR_LIPOPROTEIN"/>
    <property type="match status" value="1"/>
</dbReference>
<name>A0A6P8YYH5_THRPL</name>
<feature type="chain" id="PRO_5028415853" evidence="1">
    <location>
        <begin position="25"/>
        <end position="100"/>
    </location>
</feature>
<protein>
    <submittedName>
        <fullName evidence="3">Uncharacterized protein LOC117644157</fullName>
    </submittedName>
</protein>
<feature type="signal peptide" evidence="1">
    <location>
        <begin position="1"/>
        <end position="24"/>
    </location>
</feature>
<dbReference type="Proteomes" id="UP000515158">
    <property type="component" value="Unplaced"/>
</dbReference>
<gene>
    <name evidence="3" type="primary">LOC117644157</name>
</gene>
<keyword evidence="1" id="KW-0732">Signal</keyword>
<organism evidence="3">
    <name type="scientific">Thrips palmi</name>
    <name type="common">Melon thrips</name>
    <dbReference type="NCBI Taxonomy" id="161013"/>
    <lineage>
        <taxon>Eukaryota</taxon>
        <taxon>Metazoa</taxon>
        <taxon>Ecdysozoa</taxon>
        <taxon>Arthropoda</taxon>
        <taxon>Hexapoda</taxon>
        <taxon>Insecta</taxon>
        <taxon>Pterygota</taxon>
        <taxon>Neoptera</taxon>
        <taxon>Paraneoptera</taxon>
        <taxon>Thysanoptera</taxon>
        <taxon>Terebrantia</taxon>
        <taxon>Thripoidea</taxon>
        <taxon>Thripidae</taxon>
        <taxon>Thrips</taxon>
    </lineage>
</organism>
<dbReference type="InParanoid" id="A0A6P8YYH5"/>
<dbReference type="KEGG" id="tpal:117644157"/>
<evidence type="ECO:0000256" key="1">
    <source>
        <dbReference type="SAM" id="SignalP"/>
    </source>
</evidence>
<dbReference type="AlphaFoldDB" id="A0A6P8YYH5"/>
<accession>A0A6P8YYH5</accession>
<evidence type="ECO:0000313" key="2">
    <source>
        <dbReference type="Proteomes" id="UP000515158"/>
    </source>
</evidence>
<dbReference type="GeneID" id="117644157"/>
<evidence type="ECO:0000313" key="3">
    <source>
        <dbReference type="RefSeq" id="XP_034239317.1"/>
    </source>
</evidence>
<keyword evidence="2" id="KW-1185">Reference proteome</keyword>
<reference evidence="3" key="1">
    <citation type="submission" date="2025-08" db="UniProtKB">
        <authorList>
            <consortium name="RefSeq"/>
        </authorList>
    </citation>
    <scope>IDENTIFICATION</scope>
    <source>
        <tissue evidence="3">Total insect</tissue>
    </source>
</reference>
<proteinExistence type="predicted"/>